<dbReference type="Pfam" id="PF02900">
    <property type="entry name" value="LigB"/>
    <property type="match status" value="1"/>
</dbReference>
<evidence type="ECO:0000259" key="1">
    <source>
        <dbReference type="Pfam" id="PF02900"/>
    </source>
</evidence>
<evidence type="ECO:0000313" key="3">
    <source>
        <dbReference type="Proteomes" id="UP000567293"/>
    </source>
</evidence>
<dbReference type="Gene3D" id="3.40.830.10">
    <property type="entry name" value="LigB-like"/>
    <property type="match status" value="1"/>
</dbReference>
<dbReference type="EMBL" id="JACDQQ010001747">
    <property type="protein sequence ID" value="MBA0086926.1"/>
    <property type="molecule type" value="Genomic_DNA"/>
</dbReference>
<dbReference type="AlphaFoldDB" id="A0A7V8SYF8"/>
<feature type="domain" description="Extradiol ring-cleavage dioxygenase class III enzyme subunit B" evidence="1">
    <location>
        <begin position="75"/>
        <end position="254"/>
    </location>
</feature>
<organism evidence="2 3">
    <name type="scientific">Candidatus Acidiferrum panamense</name>
    <dbReference type="NCBI Taxonomy" id="2741543"/>
    <lineage>
        <taxon>Bacteria</taxon>
        <taxon>Pseudomonadati</taxon>
        <taxon>Acidobacteriota</taxon>
        <taxon>Terriglobia</taxon>
        <taxon>Candidatus Acidiferrales</taxon>
        <taxon>Candidatus Acidiferrum</taxon>
    </lineage>
</organism>
<protein>
    <submittedName>
        <fullName evidence="2">Protocatechuate 3,4-dioxygenase</fullName>
    </submittedName>
</protein>
<dbReference type="GO" id="GO:0016702">
    <property type="term" value="F:oxidoreductase activity, acting on single donors with incorporation of molecular oxygen, incorporation of two atoms of oxygen"/>
    <property type="evidence" value="ECO:0007669"/>
    <property type="project" value="UniProtKB-ARBA"/>
</dbReference>
<keyword evidence="3" id="KW-1185">Reference proteome</keyword>
<comment type="caution">
    <text evidence="2">The sequence shown here is derived from an EMBL/GenBank/DDBJ whole genome shotgun (WGS) entry which is preliminary data.</text>
</comment>
<dbReference type="GO" id="GO:0008198">
    <property type="term" value="F:ferrous iron binding"/>
    <property type="evidence" value="ECO:0007669"/>
    <property type="project" value="InterPro"/>
</dbReference>
<gene>
    <name evidence="2" type="ORF">HRJ53_18245</name>
</gene>
<dbReference type="InterPro" id="IPR004183">
    <property type="entry name" value="Xdiol_dOase_suB"/>
</dbReference>
<proteinExistence type="predicted"/>
<evidence type="ECO:0000313" key="2">
    <source>
        <dbReference type="EMBL" id="MBA0086926.1"/>
    </source>
</evidence>
<accession>A0A7V8SYF8</accession>
<dbReference type="SUPFAM" id="SSF53213">
    <property type="entry name" value="LigB-like"/>
    <property type="match status" value="1"/>
</dbReference>
<dbReference type="Proteomes" id="UP000567293">
    <property type="component" value="Unassembled WGS sequence"/>
</dbReference>
<sequence>MAEIVLGMGSSHGPLLSTPPEQWDLRAKADRENQNHWYRGKTYDYESLLEERAPGFAHEIKVEVRRERHAQCRRAIEVLGRKFGEVKPDAVVIVGNDQREFFGEDLTPSITVYRGLEIVNQQDLHQAPGLAIAEVGNAPKEGASYPGSPDLADHILRSLAEEDFDLAQSSARPHGATRPGIPHAYGFIYHSILGDNPPPSVPIILNVHFPHNQPRLHRCLKLGHALRRAIKSYQGCGRVAMVASGGLTHFVIDEDLDRQVLAAM</sequence>
<reference evidence="2" key="1">
    <citation type="submission" date="2020-06" db="EMBL/GenBank/DDBJ databases">
        <title>Legume-microbial interactions unlock mineral nutrients during tropical forest succession.</title>
        <authorList>
            <person name="Epihov D.Z."/>
        </authorList>
    </citation>
    <scope>NUCLEOTIDE SEQUENCE [LARGE SCALE GENOMIC DNA]</scope>
    <source>
        <strain evidence="2">Pan2503</strain>
    </source>
</reference>
<name>A0A7V8SYF8_9BACT</name>
<feature type="non-terminal residue" evidence="2">
    <location>
        <position position="264"/>
    </location>
</feature>